<dbReference type="STRING" id="136857.CTEST_00415"/>
<dbReference type="AlphaFoldDB" id="A0A0G3H6T5"/>
<feature type="compositionally biased region" description="Low complexity" evidence="1">
    <location>
        <begin position="209"/>
        <end position="231"/>
    </location>
</feature>
<sequence length="313" mass="32622">MKTTTRIIASSTAAILTAGLLTPIAHAQENITLEGNATWGVKASFSKYIKSPIAKGSITPGDNATWADAVLNMPLDSEGTTVTAKDQGVLDFDGSVHFQGHSGQLDLTFSDFKVNVNGNTGTLTVDYASLPYVPDAKMEYGQDQVLADLTFEGDVDLTKPGTLKANSKLASTGVAVFAGFYKVGDVLDPININLTNVDIAEVPEETTAPEEATTSVEPTAPEETTTSVEPTKPSEPAKPTEPSKPSTTPNPTSPSTPAATENAQEGSSVDQTIDDIKKKGFFGTIISILSSVLGVGAIGAALVAIAKHLGWVR</sequence>
<name>A0A0G3H6T5_9CORY</name>
<dbReference type="Pfam" id="PF04213">
    <property type="entry name" value="HtaA"/>
    <property type="match status" value="1"/>
</dbReference>
<dbReference type="KEGG" id="cted:CTEST_00415"/>
<feature type="signal peptide" evidence="3">
    <location>
        <begin position="1"/>
        <end position="27"/>
    </location>
</feature>
<reference evidence="5 6" key="1">
    <citation type="journal article" date="2015" name="Genome Announc.">
        <title>Complete Genome Sequence of the Type Strain Corynebacterium testudinoris DSM 44614, Recovered from Necrotic Lesions in the Mouth of a Tortoise.</title>
        <authorList>
            <person name="Ruckert C."/>
            <person name="Kriete M."/>
            <person name="Jaenicke S."/>
            <person name="Winkler A."/>
            <person name="Tauch A."/>
        </authorList>
    </citation>
    <scope>NUCLEOTIDE SEQUENCE [LARGE SCALE GENOMIC DNA]</scope>
    <source>
        <strain evidence="5 6">DSM 44614</strain>
    </source>
</reference>
<dbReference type="EMBL" id="CP011545">
    <property type="protein sequence ID" value="AKK07553.1"/>
    <property type="molecule type" value="Genomic_DNA"/>
</dbReference>
<organism evidence="5 6">
    <name type="scientific">Corynebacterium testudinoris</name>
    <dbReference type="NCBI Taxonomy" id="136857"/>
    <lineage>
        <taxon>Bacteria</taxon>
        <taxon>Bacillati</taxon>
        <taxon>Actinomycetota</taxon>
        <taxon>Actinomycetes</taxon>
        <taxon>Mycobacteriales</taxon>
        <taxon>Corynebacteriaceae</taxon>
        <taxon>Corynebacterium</taxon>
    </lineage>
</organism>
<feature type="compositionally biased region" description="Low complexity" evidence="1">
    <location>
        <begin position="243"/>
        <end position="263"/>
    </location>
</feature>
<dbReference type="RefSeq" id="WP_047252051.1">
    <property type="nucleotide sequence ID" value="NZ_CP011545.1"/>
</dbReference>
<feature type="chain" id="PRO_5002554580" evidence="3">
    <location>
        <begin position="28"/>
        <end position="313"/>
    </location>
</feature>
<proteinExistence type="predicted"/>
<dbReference type="PATRIC" id="fig|136857.5.peg.82"/>
<keyword evidence="2" id="KW-0812">Transmembrane</keyword>
<keyword evidence="2" id="KW-1133">Transmembrane helix</keyword>
<evidence type="ECO:0000256" key="1">
    <source>
        <dbReference type="SAM" id="MobiDB-lite"/>
    </source>
</evidence>
<accession>A0A0G3H6T5</accession>
<evidence type="ECO:0000256" key="3">
    <source>
        <dbReference type="SAM" id="SignalP"/>
    </source>
</evidence>
<evidence type="ECO:0000313" key="6">
    <source>
        <dbReference type="Proteomes" id="UP000035540"/>
    </source>
</evidence>
<feature type="domain" description="Htaa" evidence="4">
    <location>
        <begin position="35"/>
        <end position="192"/>
    </location>
</feature>
<feature type="transmembrane region" description="Helical" evidence="2">
    <location>
        <begin position="281"/>
        <end position="306"/>
    </location>
</feature>
<dbReference type="InterPro" id="IPR007331">
    <property type="entry name" value="Htaa"/>
</dbReference>
<dbReference type="OrthoDB" id="4774707at2"/>
<evidence type="ECO:0000259" key="4">
    <source>
        <dbReference type="Pfam" id="PF04213"/>
    </source>
</evidence>
<feature type="region of interest" description="Disordered" evidence="1">
    <location>
        <begin position="201"/>
        <end position="270"/>
    </location>
</feature>
<protein>
    <submittedName>
        <fullName evidence="5">Htaa protein</fullName>
    </submittedName>
</protein>
<evidence type="ECO:0000313" key="5">
    <source>
        <dbReference type="EMBL" id="AKK07553.1"/>
    </source>
</evidence>
<keyword evidence="6" id="KW-1185">Reference proteome</keyword>
<keyword evidence="3" id="KW-0732">Signal</keyword>
<evidence type="ECO:0000256" key="2">
    <source>
        <dbReference type="SAM" id="Phobius"/>
    </source>
</evidence>
<dbReference type="Proteomes" id="UP000035540">
    <property type="component" value="Chromosome"/>
</dbReference>
<reference evidence="6" key="2">
    <citation type="submission" date="2015-05" db="EMBL/GenBank/DDBJ databases">
        <title>Complete genome sequence of Corynebacterium testudinoris DSM 44614, recovered from necrotic lesions in the mouth of a tortoise.</title>
        <authorList>
            <person name="Ruckert C."/>
            <person name="Albersmeier A."/>
            <person name="Winkler A."/>
            <person name="Tauch A."/>
        </authorList>
    </citation>
    <scope>NUCLEOTIDE SEQUENCE [LARGE SCALE GENOMIC DNA]</scope>
    <source>
        <strain evidence="6">DSM 44614</strain>
    </source>
</reference>
<keyword evidence="2" id="KW-0472">Membrane</keyword>
<gene>
    <name evidence="5" type="ORF">CTEST_00415</name>
</gene>